<feature type="transmembrane region" description="Helical" evidence="8">
    <location>
        <begin position="12"/>
        <end position="37"/>
    </location>
</feature>
<proteinExistence type="predicted"/>
<feature type="transmembrane region" description="Helical" evidence="8">
    <location>
        <begin position="49"/>
        <end position="71"/>
    </location>
</feature>
<keyword evidence="10" id="KW-1185">Reference proteome</keyword>
<evidence type="ECO:0000313" key="10">
    <source>
        <dbReference type="Proteomes" id="UP000015241"/>
    </source>
</evidence>
<keyword evidence="4 8" id="KW-0812">Transmembrane</keyword>
<dbReference type="SUPFAM" id="SSF103481">
    <property type="entry name" value="Multidrug resistance efflux transporter EmrE"/>
    <property type="match status" value="1"/>
</dbReference>
<feature type="compositionally biased region" description="Basic and acidic residues" evidence="7">
    <location>
        <begin position="223"/>
        <end position="248"/>
    </location>
</feature>
<evidence type="ECO:0008006" key="11">
    <source>
        <dbReference type="Google" id="ProtNLM"/>
    </source>
</evidence>
<evidence type="ECO:0000256" key="8">
    <source>
        <dbReference type="SAM" id="Phobius"/>
    </source>
</evidence>
<dbReference type="HOGENOM" id="CLU_033007_1_1_1"/>
<keyword evidence="3" id="KW-0762">Sugar transport</keyword>
<evidence type="ECO:0000256" key="7">
    <source>
        <dbReference type="SAM" id="MobiDB-lite"/>
    </source>
</evidence>
<dbReference type="PROSITE" id="PS51257">
    <property type="entry name" value="PROKAR_LIPOPROTEIN"/>
    <property type="match status" value="1"/>
</dbReference>
<feature type="region of interest" description="Disordered" evidence="7">
    <location>
        <begin position="220"/>
        <end position="259"/>
    </location>
</feature>
<evidence type="ECO:0000256" key="4">
    <source>
        <dbReference type="ARBA" id="ARBA00022692"/>
    </source>
</evidence>
<dbReference type="GO" id="GO:0000139">
    <property type="term" value="C:Golgi membrane"/>
    <property type="evidence" value="ECO:0007669"/>
    <property type="project" value="TreeGrafter"/>
</dbReference>
<keyword evidence="5 8" id="KW-1133">Transmembrane helix</keyword>
<dbReference type="InterPro" id="IPR037185">
    <property type="entry name" value="EmrE-like"/>
</dbReference>
<gene>
    <name evidence="9" type="ORF">FOMPIDRAFT_1022506</name>
</gene>
<reference evidence="9 10" key="1">
    <citation type="journal article" date="2012" name="Science">
        <title>The Paleozoic origin of enzymatic lignin decomposition reconstructed from 31 fungal genomes.</title>
        <authorList>
            <person name="Floudas D."/>
            <person name="Binder M."/>
            <person name="Riley R."/>
            <person name="Barry K."/>
            <person name="Blanchette R.A."/>
            <person name="Henrissat B."/>
            <person name="Martinez A.T."/>
            <person name="Otillar R."/>
            <person name="Spatafora J.W."/>
            <person name="Yadav J.S."/>
            <person name="Aerts A."/>
            <person name="Benoit I."/>
            <person name="Boyd A."/>
            <person name="Carlson A."/>
            <person name="Copeland A."/>
            <person name="Coutinho P.M."/>
            <person name="de Vries R.P."/>
            <person name="Ferreira P."/>
            <person name="Findley K."/>
            <person name="Foster B."/>
            <person name="Gaskell J."/>
            <person name="Glotzer D."/>
            <person name="Gorecki P."/>
            <person name="Heitman J."/>
            <person name="Hesse C."/>
            <person name="Hori C."/>
            <person name="Igarashi K."/>
            <person name="Jurgens J.A."/>
            <person name="Kallen N."/>
            <person name="Kersten P."/>
            <person name="Kohler A."/>
            <person name="Kuees U."/>
            <person name="Kumar T.K.A."/>
            <person name="Kuo A."/>
            <person name="LaButti K."/>
            <person name="Larrondo L.F."/>
            <person name="Lindquist E."/>
            <person name="Ling A."/>
            <person name="Lombard V."/>
            <person name="Lucas S."/>
            <person name="Lundell T."/>
            <person name="Martin R."/>
            <person name="McLaughlin D.J."/>
            <person name="Morgenstern I."/>
            <person name="Morin E."/>
            <person name="Murat C."/>
            <person name="Nagy L.G."/>
            <person name="Nolan M."/>
            <person name="Ohm R.A."/>
            <person name="Patyshakuliyeva A."/>
            <person name="Rokas A."/>
            <person name="Ruiz-Duenas F.J."/>
            <person name="Sabat G."/>
            <person name="Salamov A."/>
            <person name="Samejima M."/>
            <person name="Schmutz J."/>
            <person name="Slot J.C."/>
            <person name="St John F."/>
            <person name="Stenlid J."/>
            <person name="Sun H."/>
            <person name="Sun S."/>
            <person name="Syed K."/>
            <person name="Tsang A."/>
            <person name="Wiebenga A."/>
            <person name="Young D."/>
            <person name="Pisabarro A."/>
            <person name="Eastwood D.C."/>
            <person name="Martin F."/>
            <person name="Cullen D."/>
            <person name="Grigoriev I.V."/>
            <person name="Hibbett D.S."/>
        </authorList>
    </citation>
    <scope>NUCLEOTIDE SEQUENCE</scope>
    <source>
        <strain evidence="10">FP-58527</strain>
    </source>
</reference>
<dbReference type="GO" id="GO:0005464">
    <property type="term" value="F:UDP-xylose transmembrane transporter activity"/>
    <property type="evidence" value="ECO:0007669"/>
    <property type="project" value="TreeGrafter"/>
</dbReference>
<dbReference type="GO" id="GO:0005789">
    <property type="term" value="C:endoplasmic reticulum membrane"/>
    <property type="evidence" value="ECO:0007669"/>
    <property type="project" value="TreeGrafter"/>
</dbReference>
<dbReference type="eggNOG" id="KOG1583">
    <property type="taxonomic scope" value="Eukaryota"/>
</dbReference>
<dbReference type="PANTHER" id="PTHR10778">
    <property type="entry name" value="SOLUTE CARRIER FAMILY 35 MEMBER B"/>
    <property type="match status" value="1"/>
</dbReference>
<evidence type="ECO:0000256" key="6">
    <source>
        <dbReference type="ARBA" id="ARBA00023136"/>
    </source>
</evidence>
<evidence type="ECO:0000256" key="3">
    <source>
        <dbReference type="ARBA" id="ARBA00022597"/>
    </source>
</evidence>
<dbReference type="EMBL" id="KE504131">
    <property type="protein sequence ID" value="EPT03152.1"/>
    <property type="molecule type" value="Genomic_DNA"/>
</dbReference>
<dbReference type="FunCoup" id="S8EDS0">
    <property type="interactions" value="112"/>
</dbReference>
<dbReference type="PANTHER" id="PTHR10778:SF4">
    <property type="entry name" value="NUCLEOTIDE SUGAR TRANSPORTER SLC35B4"/>
    <property type="match status" value="1"/>
</dbReference>
<protein>
    <recommendedName>
        <fullName evidence="11">UAA transporter</fullName>
    </recommendedName>
</protein>
<evidence type="ECO:0000256" key="2">
    <source>
        <dbReference type="ARBA" id="ARBA00022448"/>
    </source>
</evidence>
<keyword evidence="6 8" id="KW-0472">Membrane</keyword>
<organism evidence="9 10">
    <name type="scientific">Fomitopsis schrenkii</name>
    <name type="common">Brown rot fungus</name>
    <dbReference type="NCBI Taxonomy" id="2126942"/>
    <lineage>
        <taxon>Eukaryota</taxon>
        <taxon>Fungi</taxon>
        <taxon>Dikarya</taxon>
        <taxon>Basidiomycota</taxon>
        <taxon>Agaricomycotina</taxon>
        <taxon>Agaricomycetes</taxon>
        <taxon>Polyporales</taxon>
        <taxon>Fomitopsis</taxon>
    </lineage>
</organism>
<dbReference type="Proteomes" id="UP000015241">
    <property type="component" value="Unassembled WGS sequence"/>
</dbReference>
<feature type="transmembrane region" description="Helical" evidence="8">
    <location>
        <begin position="361"/>
        <end position="381"/>
    </location>
</feature>
<dbReference type="AlphaFoldDB" id="S8EDS0"/>
<feature type="transmembrane region" description="Helical" evidence="8">
    <location>
        <begin position="331"/>
        <end position="349"/>
    </location>
</feature>
<dbReference type="InterPro" id="IPR013657">
    <property type="entry name" value="SCL35B1-4/HUT1"/>
</dbReference>
<feature type="transmembrane region" description="Helical" evidence="8">
    <location>
        <begin position="143"/>
        <end position="162"/>
    </location>
</feature>
<feature type="transmembrane region" description="Helical" evidence="8">
    <location>
        <begin position="91"/>
        <end position="113"/>
    </location>
</feature>
<sequence>MSKRTSDVSKVVALTILSEWISILALIFGGCCSNALALEQLTTDHPHSGNLITFAQFVVITLVFLPCFVVLRRSPIPYPALRERRVPLAPYALQVVLFAAVSLLNNAAFAYAIPMSVHIIFRSGGLISSLLMNWLALGRRYNVIQIASVAVVSLGVVLTTLSAVAPTQSGPGSLKTGTDPSLYATGVGLLSLALFLGGLLGVVQDRTYAKYGRDGARMGAAARSRDAPEANRRARDTSGVKTEEKTYEDAPGPRSGRQDVPPPWQEALFYLHFLSIPLFLFMWKDIWAQFQALGAGPQYILRFPDAVHRVVTAALPSFAYSANRELMVPRAYIPLLLNTLTQLLCVAGVHRLTARVSSLTVTLILVVRKAVSLLISVSLLRAGGRGAASGRDVLMWAGAMLVFAGTVGYSMGSGQGQGRSRTGSDKTKKE</sequence>
<name>S8EDS0_FOMSC</name>
<dbReference type="OrthoDB" id="999962at2759"/>
<accession>S8EDS0</accession>
<comment type="subcellular location">
    <subcellularLocation>
        <location evidence="1">Endomembrane system</location>
        <topology evidence="1">Multi-pass membrane protein</topology>
    </subcellularLocation>
</comment>
<dbReference type="InParanoid" id="S8EDS0"/>
<evidence type="ECO:0000313" key="9">
    <source>
        <dbReference type="EMBL" id="EPT03152.1"/>
    </source>
</evidence>
<keyword evidence="2" id="KW-0813">Transport</keyword>
<feature type="transmembrane region" description="Helical" evidence="8">
    <location>
        <begin position="182"/>
        <end position="203"/>
    </location>
</feature>
<feature type="transmembrane region" description="Helical" evidence="8">
    <location>
        <begin position="119"/>
        <end position="136"/>
    </location>
</feature>
<feature type="transmembrane region" description="Helical" evidence="8">
    <location>
        <begin position="393"/>
        <end position="411"/>
    </location>
</feature>
<evidence type="ECO:0000256" key="5">
    <source>
        <dbReference type="ARBA" id="ARBA00022989"/>
    </source>
</evidence>
<evidence type="ECO:0000256" key="1">
    <source>
        <dbReference type="ARBA" id="ARBA00004127"/>
    </source>
</evidence>
<dbReference type="GO" id="GO:0005462">
    <property type="term" value="F:UDP-N-acetylglucosamine transmembrane transporter activity"/>
    <property type="evidence" value="ECO:0007669"/>
    <property type="project" value="TreeGrafter"/>
</dbReference>
<dbReference type="Pfam" id="PF08449">
    <property type="entry name" value="UAA"/>
    <property type="match status" value="2"/>
</dbReference>